<keyword evidence="1" id="KW-0812">Transmembrane</keyword>
<name>S3DKJ2_GLAL2</name>
<dbReference type="AlphaFoldDB" id="S3DKJ2"/>
<dbReference type="Proteomes" id="UP000016922">
    <property type="component" value="Unassembled WGS sequence"/>
</dbReference>
<keyword evidence="1" id="KW-0472">Membrane</keyword>
<protein>
    <submittedName>
        <fullName evidence="2">Uncharacterized protein</fullName>
    </submittedName>
</protein>
<keyword evidence="3" id="KW-1185">Reference proteome</keyword>
<keyword evidence="1" id="KW-1133">Transmembrane helix</keyword>
<dbReference type="KEGG" id="glz:GLAREA_02997"/>
<accession>S3DKJ2</accession>
<dbReference type="HOGENOM" id="CLU_2073400_0_0_1"/>
<feature type="transmembrane region" description="Helical" evidence="1">
    <location>
        <begin position="16"/>
        <end position="39"/>
    </location>
</feature>
<dbReference type="RefSeq" id="XP_008086273.1">
    <property type="nucleotide sequence ID" value="XM_008088082.1"/>
</dbReference>
<proteinExistence type="predicted"/>
<evidence type="ECO:0000313" key="2">
    <source>
        <dbReference type="EMBL" id="EPE27083.1"/>
    </source>
</evidence>
<dbReference type="EMBL" id="KE145370">
    <property type="protein sequence ID" value="EPE27083.1"/>
    <property type="molecule type" value="Genomic_DNA"/>
</dbReference>
<reference evidence="2 3" key="1">
    <citation type="journal article" date="2013" name="BMC Genomics">
        <title>Genomics-driven discovery of the pneumocandin biosynthetic gene cluster in the fungus Glarea lozoyensis.</title>
        <authorList>
            <person name="Chen L."/>
            <person name="Yue Q."/>
            <person name="Zhang X."/>
            <person name="Xiang M."/>
            <person name="Wang C."/>
            <person name="Li S."/>
            <person name="Che Y."/>
            <person name="Ortiz-Lopez F.J."/>
            <person name="Bills G.F."/>
            <person name="Liu X."/>
            <person name="An Z."/>
        </authorList>
    </citation>
    <scope>NUCLEOTIDE SEQUENCE [LARGE SCALE GENOMIC DNA]</scope>
    <source>
        <strain evidence="3">ATCC 20868 / MF5171</strain>
    </source>
</reference>
<gene>
    <name evidence="2" type="ORF">GLAREA_02997</name>
</gene>
<dbReference type="GeneID" id="19462053"/>
<evidence type="ECO:0000256" key="1">
    <source>
        <dbReference type="SAM" id="Phobius"/>
    </source>
</evidence>
<sequence>MPEATETPLLSNKATIGISLGLLFLAALIVFVGIIVLHARAAYKLEQIRQASAQLNPSMSSIQDRTNQDLEAGLIQYYSTRDTALKTARNSVFDRSDLLDVDITEASVQPPLKAVSVK</sequence>
<evidence type="ECO:0000313" key="3">
    <source>
        <dbReference type="Proteomes" id="UP000016922"/>
    </source>
</evidence>
<organism evidence="2 3">
    <name type="scientific">Glarea lozoyensis (strain ATCC 20868 / MF5171)</name>
    <dbReference type="NCBI Taxonomy" id="1116229"/>
    <lineage>
        <taxon>Eukaryota</taxon>
        <taxon>Fungi</taxon>
        <taxon>Dikarya</taxon>
        <taxon>Ascomycota</taxon>
        <taxon>Pezizomycotina</taxon>
        <taxon>Leotiomycetes</taxon>
        <taxon>Helotiales</taxon>
        <taxon>Helotiaceae</taxon>
        <taxon>Glarea</taxon>
    </lineage>
</organism>